<reference evidence="2" key="1">
    <citation type="journal article" date="2014" name="Genome Announc.">
        <title>Draft Genome Sequence of the Yeast Pseudozyma antarctica Type Strain JCM10317, a Producer of the Glycolipid Biosurfactants, Mannosylerythritol Lipids.</title>
        <authorList>
            <person name="Saika A."/>
            <person name="Koike H."/>
            <person name="Hori T."/>
            <person name="Fukuoka T."/>
            <person name="Sato S."/>
            <person name="Habe H."/>
            <person name="Kitamoto D."/>
            <person name="Morita T."/>
        </authorList>
    </citation>
    <scope>NUCLEOTIDE SEQUENCE [LARGE SCALE GENOMIC DNA]</scope>
    <source>
        <strain evidence="2">JCM 10317</strain>
    </source>
</reference>
<accession>A0A081CE09</accession>
<protein>
    <submittedName>
        <fullName evidence="1">Uncharacterized protein</fullName>
    </submittedName>
</protein>
<organism evidence="1 2">
    <name type="scientific">Pseudozyma antarctica</name>
    <name type="common">Yeast</name>
    <name type="synonym">Candida antarctica</name>
    <dbReference type="NCBI Taxonomy" id="84753"/>
    <lineage>
        <taxon>Eukaryota</taxon>
        <taxon>Fungi</taxon>
        <taxon>Dikarya</taxon>
        <taxon>Basidiomycota</taxon>
        <taxon>Ustilaginomycotina</taxon>
        <taxon>Ustilaginomycetes</taxon>
        <taxon>Ustilaginales</taxon>
        <taxon>Ustilaginaceae</taxon>
        <taxon>Moesziomyces</taxon>
    </lineage>
</organism>
<dbReference type="Proteomes" id="UP000053758">
    <property type="component" value="Unassembled WGS sequence"/>
</dbReference>
<proteinExistence type="predicted"/>
<dbReference type="GeneID" id="26303931"/>
<evidence type="ECO:0000313" key="1">
    <source>
        <dbReference type="EMBL" id="GAK64905.1"/>
    </source>
</evidence>
<dbReference type="AlphaFoldDB" id="A0A081CE09"/>
<name>A0A081CE09_PSEA2</name>
<dbReference type="HOGENOM" id="CLU_257326_0_0_1"/>
<gene>
    <name evidence="1" type="ORF">PAN0_007c3121</name>
</gene>
<sequence>MHPHNSPSAQPGQSAPSPMTDPQSRSDDQLVSPLLPPQPLSASSHELPPRYDSHQFPPTPPAIATHHASHDYFQLNPHSPANPGLSTDPAVANVPSPPRAFGSRFPRWGTWLEKRALERHYADVDQQLSAHNHPERISDELPNRRKKSWGAWVDGPDAINDEASSHSTTQPQASGHATHAPPLHLHHFGSRFIPHLPAKPLCSILVSLPSPSHSSPRQVLLLGTHLGLFAVEFYPSQSLPSQTANDAIRCTHIWSGLAVYQMCLLASDDRGATTRNANPRPSAPPSGVLLALTCPSSAKDGFLSSSLMQLSAHAGSVLESVAAAGVTASTSSSSTHSAHALPVGDESIAAANFGPATGGGSGRAVPPAGTGLVRMWHLQAIRQLLIYALDTPHANTPIHLDTPAESLPLKRDGLGTILKKTFSRQKVRNTAKSSQHSRAGSSASFGDTIDPMPLPNAHADSARERMSGSSSTRSSLDAHQQQASYTDRQASAGPTRHGRPPLSPAESRQADAAHAAALSLAMGSVPIQQPSHAASVSPSSNASSSSFADTASSIGRQAGHKAKERDTGSQGALFFSVHEATADTKGAGTWYLAITYARSVLVYEAPLPTTGTSRAWSFVKELYAPFPIKAVAFAPAAVSDDPLNPTSPAALLPGKGPTKLRVASPHGPLLTSKKGPQRELSYSAGAAPGIHGVGPARVPRGSAAPASWRKADLCLLLSFGRRAALIRLRDSEVRDFDLTPLAQLTAAADGSDGLPPPQLSLQAQRPETQVNADGARLLHVPSEGSTRADAQALSTIGHTRQGSVEQRIREAILDKRSNKHHWIGFSTIEARILVRVQREANIEDPASAGPYRQESASRLSPTGISLRKPTSSTSSLGHADVNKALPLAPVNQNASFEKRLSRIHLSDQNAQYHDAIQTADSSGSGSDSSDDDYPHPIGKKYQLTDPGPMQRRDRRAQQTKRSQSCPDAELVSAKMAIASKANFTHVLALPLVAAESSVPLAVMQWSNTPNAVSGWARVLGVERASSTGAMPLNHLKPAGLQSSFSERPSGSQGGRRDEQLVLHVGVTCVAFLASRIESRKVSFKLPVSVGFRLSAQTELELVPVSDLAYSRVHVETESGHSSVSSEAGSYPGAGTSVRADSLGQELEYLCGPLLTLPPADLDARSCGAHEVAPAAPHALVPDGTGDATVVAFDWRGADDFRIFTLGIAG</sequence>
<keyword evidence="2" id="KW-1185">Reference proteome</keyword>
<dbReference type="OrthoDB" id="2590590at2759"/>
<dbReference type="EMBL" id="DF830074">
    <property type="protein sequence ID" value="GAK64905.1"/>
    <property type="molecule type" value="Genomic_DNA"/>
</dbReference>
<dbReference type="RefSeq" id="XP_014656692.1">
    <property type="nucleotide sequence ID" value="XM_014801206.1"/>
</dbReference>
<evidence type="ECO:0000313" key="2">
    <source>
        <dbReference type="Proteomes" id="UP000053758"/>
    </source>
</evidence>